<dbReference type="EMBL" id="FUYP01000014">
    <property type="protein sequence ID" value="SKB70784.1"/>
    <property type="molecule type" value="Genomic_DNA"/>
</dbReference>
<keyword evidence="1" id="KW-0732">Signal</keyword>
<feature type="signal peptide" evidence="1">
    <location>
        <begin position="1"/>
        <end position="22"/>
    </location>
</feature>
<dbReference type="AlphaFoldDB" id="A0A1T5DGF5"/>
<dbReference type="Proteomes" id="UP000190044">
    <property type="component" value="Unassembled WGS sequence"/>
</dbReference>
<evidence type="ECO:0000313" key="2">
    <source>
        <dbReference type="EMBL" id="SKB70784.1"/>
    </source>
</evidence>
<feature type="chain" id="PRO_5013227887" description="Spore coat protein U (SCPU) domain-containing protein" evidence="1">
    <location>
        <begin position="23"/>
        <end position="295"/>
    </location>
</feature>
<protein>
    <recommendedName>
        <fullName evidence="4">Spore coat protein U (SCPU) domain-containing protein</fullName>
    </recommendedName>
</protein>
<accession>A0A1T5DGF5</accession>
<name>A0A1T5DGF5_9SPHN</name>
<proteinExistence type="predicted"/>
<sequence>MTSIRILTVCAAGYAVITPAFAAPDRPACDVTIQELGEAKVNHYNALDGGDYLEPIRLRLRNKGDGTCVGAVKISRITGSPELIGPHGGKLTYTIVAENDLGRVVYDPATNIGSLIPVSIPGRATTEISPRLFVSGSQPGRAGRYAATLEASFVPAGNNLAADAAQFTVSAQVTPSVQANFVGSTNPQHAHLDLGELAPNKQGSISLQIRTSSEYQISFQSENRGNLKGPAETFIPYSMTYAGRLIDLSRTDEQQFNPADPVRPQTNFINVVVGQFQRARSGTYVDQVTITISAL</sequence>
<evidence type="ECO:0000313" key="3">
    <source>
        <dbReference type="Proteomes" id="UP000190044"/>
    </source>
</evidence>
<evidence type="ECO:0008006" key="4">
    <source>
        <dbReference type="Google" id="ProtNLM"/>
    </source>
</evidence>
<keyword evidence="3" id="KW-1185">Reference proteome</keyword>
<reference evidence="3" key="1">
    <citation type="submission" date="2017-02" db="EMBL/GenBank/DDBJ databases">
        <authorList>
            <person name="Varghese N."/>
            <person name="Submissions S."/>
        </authorList>
    </citation>
    <scope>NUCLEOTIDE SEQUENCE [LARGE SCALE GENOMIC DNA]</scope>
    <source>
        <strain evidence="3">R11H</strain>
    </source>
</reference>
<organism evidence="2 3">
    <name type="scientific">Sphingopyxis flava</name>
    <dbReference type="NCBI Taxonomy" id="1507287"/>
    <lineage>
        <taxon>Bacteria</taxon>
        <taxon>Pseudomonadati</taxon>
        <taxon>Pseudomonadota</taxon>
        <taxon>Alphaproteobacteria</taxon>
        <taxon>Sphingomonadales</taxon>
        <taxon>Sphingomonadaceae</taxon>
        <taxon>Sphingopyxis</taxon>
    </lineage>
</organism>
<evidence type="ECO:0000256" key="1">
    <source>
        <dbReference type="SAM" id="SignalP"/>
    </source>
</evidence>
<gene>
    <name evidence="2" type="ORF">SAMN06295937_101475</name>
</gene>